<evidence type="ECO:0000313" key="3">
    <source>
        <dbReference type="Proteomes" id="UP000621266"/>
    </source>
</evidence>
<protein>
    <recommendedName>
        <fullName evidence="4">ATP-binding protein</fullName>
    </recommendedName>
</protein>
<dbReference type="Proteomes" id="UP000621266">
    <property type="component" value="Unassembled WGS sequence"/>
</dbReference>
<dbReference type="InterPro" id="IPR027417">
    <property type="entry name" value="P-loop_NTPase"/>
</dbReference>
<feature type="region of interest" description="Disordered" evidence="1">
    <location>
        <begin position="370"/>
        <end position="390"/>
    </location>
</feature>
<reference evidence="2 3" key="1">
    <citation type="submission" date="2019-10" db="EMBL/GenBank/DDBJ databases">
        <title>Streptomyces tenebrisbrunneis sp.nov., an endogenous actinomycete isolated from of Lycium ruthenicum.</title>
        <authorList>
            <person name="Ma L."/>
        </authorList>
    </citation>
    <scope>NUCLEOTIDE SEQUENCE [LARGE SCALE GENOMIC DNA]</scope>
    <source>
        <strain evidence="2 3">TRM 66187</strain>
    </source>
</reference>
<proteinExistence type="predicted"/>
<name>A0ABQ7FKK8_9ACTN</name>
<organism evidence="2 3">
    <name type="scientific">Streptomyces lycii</name>
    <dbReference type="NCBI Taxonomy" id="2654337"/>
    <lineage>
        <taxon>Bacteria</taxon>
        <taxon>Bacillati</taxon>
        <taxon>Actinomycetota</taxon>
        <taxon>Actinomycetes</taxon>
        <taxon>Kitasatosporales</taxon>
        <taxon>Streptomycetaceae</taxon>
        <taxon>Streptomyces</taxon>
    </lineage>
</organism>
<evidence type="ECO:0008006" key="4">
    <source>
        <dbReference type="Google" id="ProtNLM"/>
    </source>
</evidence>
<gene>
    <name evidence="2" type="ORF">GCU69_17470</name>
</gene>
<sequence>MLDDFGFDKLLDDDGLVARLLGKTRSGRNRKLLYGPDLPVLLLVGGPGTGKGRLLRCVRGDFGRHVPVARLDCALTGFREEAGQHPRSRSERTEALREIALQLGAWQGDGGGIPVPRLYAGLAAVAAGDRGGTVADVVDEVRRHDDLLPPGHFWRGVLNRAVRGYLGALAGLVTHAMAVPLINGVLDELLARTSREGEAALQECYGEYPGAGGHAKLGLHSLAAHFQQDREARETAENFLFRALREDVEAAYRSVRGRLSRVGRPALLLDHADNALGRRLLGPVLEDRENGHHDRLVIFATARRDDGGRFLYRAGDTDDTGPAAGRKPLDWHPAEGGLPSWTRPPGGGSGLASPSRGVVLVRMPLLTREQQKHGTARFQSPRPQAGNASRLRVEQGVHRLSGGRPLFVARLAEATAAARLPEDGSDWALLESPLRTGDEAETRPVADVLLEELVGCQLPEELPAEHRAHWLDLLSHLSAAHDAECAEALMRERQKDREERLSAYRIAELLRDSGWPHCPRHFIGDLGLRHLLMRRLYRLRPGGEAWREDHRLLRDRYGGAAEDAPDDLFGTAGAHRMHHHLAFADADTVTDYLERTFPAHGGRADTRSMREWCEELLAIAEAPLIGGPDDRRDRALGAVELPGDARRRRIDRLLHAVRLCEDRTRAVDDAVGGTLRKILERIGDESSHGAEVLTRVAGDWSDRVAGRQPLRPCACTRHIG</sequence>
<dbReference type="RefSeq" id="WP_156206569.1">
    <property type="nucleotide sequence ID" value="NZ_WHPN01000300.1"/>
</dbReference>
<dbReference type="SUPFAM" id="SSF52540">
    <property type="entry name" value="P-loop containing nucleoside triphosphate hydrolases"/>
    <property type="match status" value="1"/>
</dbReference>
<accession>A0ABQ7FKK8</accession>
<comment type="caution">
    <text evidence="2">The sequence shown here is derived from an EMBL/GenBank/DDBJ whole genome shotgun (WGS) entry which is preliminary data.</text>
</comment>
<dbReference type="EMBL" id="WHPN01000300">
    <property type="protein sequence ID" value="KAF4407768.1"/>
    <property type="molecule type" value="Genomic_DNA"/>
</dbReference>
<evidence type="ECO:0000256" key="1">
    <source>
        <dbReference type="SAM" id="MobiDB-lite"/>
    </source>
</evidence>
<keyword evidence="3" id="KW-1185">Reference proteome</keyword>
<evidence type="ECO:0000313" key="2">
    <source>
        <dbReference type="EMBL" id="KAF4407768.1"/>
    </source>
</evidence>